<organism evidence="1 2">
    <name type="scientific">Rhodoferax aquaticus</name>
    <dbReference type="NCBI Taxonomy" id="2527691"/>
    <lineage>
        <taxon>Bacteria</taxon>
        <taxon>Pseudomonadati</taxon>
        <taxon>Pseudomonadota</taxon>
        <taxon>Betaproteobacteria</taxon>
        <taxon>Burkholderiales</taxon>
        <taxon>Comamonadaceae</taxon>
        <taxon>Rhodoferax</taxon>
    </lineage>
</organism>
<evidence type="ECO:0000313" key="2">
    <source>
        <dbReference type="Proteomes" id="UP000317365"/>
    </source>
</evidence>
<dbReference type="KEGG" id="rhg:EXZ61_14635"/>
<keyword evidence="2" id="KW-1185">Reference proteome</keyword>
<name>A0A515ERM5_9BURK</name>
<dbReference type="RefSeq" id="WP_142812462.1">
    <property type="nucleotide sequence ID" value="NZ_CP036282.1"/>
</dbReference>
<gene>
    <name evidence="1" type="ORF">EXZ61_14635</name>
</gene>
<accession>A0A515ERM5</accession>
<dbReference type="Pfam" id="PF23840">
    <property type="entry name" value="Phage_tail_terminator"/>
    <property type="match status" value="1"/>
</dbReference>
<dbReference type="EMBL" id="CP036282">
    <property type="protein sequence ID" value="QDL55304.1"/>
    <property type="molecule type" value="Genomic_DNA"/>
</dbReference>
<dbReference type="InterPro" id="IPR056912">
    <property type="entry name" value="Phage_JBD30_tail_term-like"/>
</dbReference>
<reference evidence="2" key="2">
    <citation type="journal article" date="2020" name="Int. J. Syst. Evol. Microbiol.">
        <title>Genomic insights into a novel species Rhodoferax aquaticus sp. nov., isolated from freshwater.</title>
        <authorList>
            <person name="Li T."/>
            <person name="Zhuo Y."/>
            <person name="Jin C.Z."/>
            <person name="Wu X."/>
            <person name="Ko S.R."/>
            <person name="Jin F.J."/>
            <person name="Ahn C.Y."/>
            <person name="Oh H.M."/>
            <person name="Lee H.G."/>
            <person name="Jin L."/>
        </authorList>
    </citation>
    <scope>NUCLEOTIDE SEQUENCE [LARGE SCALE GENOMIC DNA]</scope>
    <source>
        <strain evidence="2">Gr-4</strain>
    </source>
</reference>
<sequence>MDLDAVVTRVQASLGGLKAVGVSVDMEAAIGGAVPLPCAFVLPLNEVSTDQDRLSRVQQRVTQGFGVILVVSNKRDAKGAAALSDLKALRTALKNNLVGWVPDATNGEPVHHRSGRLLNLDGNARLWWIDEFELVTYWSQ</sequence>
<reference evidence="2" key="1">
    <citation type="submission" date="2019-02" db="EMBL/GenBank/DDBJ databases">
        <title>Complete genome sequence of Rhodoferax sp. Gr-4.</title>
        <authorList>
            <person name="Jin L."/>
        </authorList>
    </citation>
    <scope>NUCLEOTIDE SEQUENCE [LARGE SCALE GENOMIC DNA]</scope>
    <source>
        <strain evidence="2">Gr-4</strain>
    </source>
</reference>
<dbReference type="AlphaFoldDB" id="A0A515ERM5"/>
<protein>
    <submittedName>
        <fullName evidence="1">Uncharacterized protein</fullName>
    </submittedName>
</protein>
<proteinExistence type="predicted"/>
<evidence type="ECO:0000313" key="1">
    <source>
        <dbReference type="EMBL" id="QDL55304.1"/>
    </source>
</evidence>
<dbReference type="Proteomes" id="UP000317365">
    <property type="component" value="Chromosome"/>
</dbReference>